<accession>A0A8X6M228</accession>
<sequence>MASTSNAKSEPWISFLWNIENYSYCWHKDKYIETPVMELKENITWYVRVFPRAKQYRRMYLSFSGKSQDEYEIIEVETDFALMTEDAFVWHRKPRYKPRTLDKGVFQWQETLLNLDELADTKRKRFMSGDT</sequence>
<protein>
    <submittedName>
        <fullName evidence="1">Uncharacterized protein</fullName>
    </submittedName>
</protein>
<dbReference type="SUPFAM" id="SSF49599">
    <property type="entry name" value="TRAF domain-like"/>
    <property type="match status" value="1"/>
</dbReference>
<proteinExistence type="predicted"/>
<name>A0A8X6M228_TRICU</name>
<reference evidence="1" key="1">
    <citation type="submission" date="2020-07" db="EMBL/GenBank/DDBJ databases">
        <title>Multicomponent nature underlies the extraordinary mechanical properties of spider dragline silk.</title>
        <authorList>
            <person name="Kono N."/>
            <person name="Nakamura H."/>
            <person name="Mori M."/>
            <person name="Yoshida Y."/>
            <person name="Ohtoshi R."/>
            <person name="Malay A.D."/>
            <person name="Moran D.A.P."/>
            <person name="Tomita M."/>
            <person name="Numata K."/>
            <person name="Arakawa K."/>
        </authorList>
    </citation>
    <scope>NUCLEOTIDE SEQUENCE</scope>
</reference>
<dbReference type="EMBL" id="BMAO01019216">
    <property type="protein sequence ID" value="GFR29107.1"/>
    <property type="molecule type" value="Genomic_DNA"/>
</dbReference>
<evidence type="ECO:0000313" key="1">
    <source>
        <dbReference type="EMBL" id="GFR29107.1"/>
    </source>
</evidence>
<dbReference type="Gene3D" id="2.60.210.10">
    <property type="entry name" value="Apoptosis, Tumor Necrosis Factor Receptor Associated Protein 2, Chain A"/>
    <property type="match status" value="1"/>
</dbReference>
<gene>
    <name evidence="1" type="ORF">TNCT_667541</name>
</gene>
<dbReference type="InterPro" id="IPR008974">
    <property type="entry name" value="TRAF-like"/>
</dbReference>
<keyword evidence="2" id="KW-1185">Reference proteome</keyword>
<comment type="caution">
    <text evidence="1">The sequence shown here is derived from an EMBL/GenBank/DDBJ whole genome shotgun (WGS) entry which is preliminary data.</text>
</comment>
<dbReference type="Proteomes" id="UP000887116">
    <property type="component" value="Unassembled WGS sequence"/>
</dbReference>
<dbReference type="AlphaFoldDB" id="A0A8X6M228"/>
<evidence type="ECO:0000313" key="2">
    <source>
        <dbReference type="Proteomes" id="UP000887116"/>
    </source>
</evidence>
<organism evidence="1 2">
    <name type="scientific">Trichonephila clavata</name>
    <name type="common">Joro spider</name>
    <name type="synonym">Nephila clavata</name>
    <dbReference type="NCBI Taxonomy" id="2740835"/>
    <lineage>
        <taxon>Eukaryota</taxon>
        <taxon>Metazoa</taxon>
        <taxon>Ecdysozoa</taxon>
        <taxon>Arthropoda</taxon>
        <taxon>Chelicerata</taxon>
        <taxon>Arachnida</taxon>
        <taxon>Araneae</taxon>
        <taxon>Araneomorphae</taxon>
        <taxon>Entelegynae</taxon>
        <taxon>Araneoidea</taxon>
        <taxon>Nephilidae</taxon>
        <taxon>Trichonephila</taxon>
    </lineage>
</organism>